<feature type="chain" id="PRO_5016828485" description="SREBP regulating gene protein" evidence="9">
    <location>
        <begin position="35"/>
        <end position="365"/>
    </location>
</feature>
<organism evidence="10 11">
    <name type="scientific">Mucuna pruriens</name>
    <name type="common">Velvet bean</name>
    <name type="synonym">Dolichos pruriens</name>
    <dbReference type="NCBI Taxonomy" id="157652"/>
    <lineage>
        <taxon>Eukaryota</taxon>
        <taxon>Viridiplantae</taxon>
        <taxon>Streptophyta</taxon>
        <taxon>Embryophyta</taxon>
        <taxon>Tracheophyta</taxon>
        <taxon>Spermatophyta</taxon>
        <taxon>Magnoliopsida</taxon>
        <taxon>eudicotyledons</taxon>
        <taxon>Gunneridae</taxon>
        <taxon>Pentapetalae</taxon>
        <taxon>rosids</taxon>
        <taxon>fabids</taxon>
        <taxon>Fabales</taxon>
        <taxon>Fabaceae</taxon>
        <taxon>Papilionoideae</taxon>
        <taxon>50 kb inversion clade</taxon>
        <taxon>NPAAA clade</taxon>
        <taxon>indigoferoid/millettioid clade</taxon>
        <taxon>Phaseoleae</taxon>
        <taxon>Mucuna</taxon>
    </lineage>
</organism>
<dbReference type="AlphaFoldDB" id="A0A371ICE6"/>
<evidence type="ECO:0000256" key="7">
    <source>
        <dbReference type="ARBA" id="ARBA00023461"/>
    </source>
</evidence>
<dbReference type="GO" id="GO:2000640">
    <property type="term" value="P:positive regulation of SREBP signaling pathway"/>
    <property type="evidence" value="ECO:0007669"/>
    <property type="project" value="InterPro"/>
</dbReference>
<keyword evidence="9" id="KW-0732">Signal</keyword>
<feature type="non-terminal residue" evidence="10">
    <location>
        <position position="1"/>
    </location>
</feature>
<sequence length="365" mass="39863">MEMCASASRRRNSTELRSVLLILFIFDISSTVTAIRKDIGFQIIRPCKTTVQGRCLLSDDNGSLLPSKTIVMCVMLCLLIHALAAVLKGGRNSLVRNKQLQTTTMSVASYILTSVSICSGCNILSQCCNSYEYCVSCCLNPALTSKEQVLKTKVAKPATARTYASVFDYCAGRCRHSSESVVHENAYISDLHHCFSLPSNSSYEICSFSCIEAGKNSSTLTEARLNGINVVVGRQGESCNSVCKLRGQSCVPNKLLVLNHCDIIQKYMSCKGSCIASVGADQPAEVVYDAPMHLNPGSCLYTETQSVLSCDGLHQHTRRLCPCAYFAMEEIKISSKLKSNFVALEGLVLKEATLDLMSWTKEATM</sequence>
<comment type="subcellular location">
    <subcellularLocation>
        <location evidence="1">Golgi apparatus membrane</location>
        <topology evidence="1">Single-pass membrane protein</topology>
    </subcellularLocation>
</comment>
<dbReference type="GO" id="GO:0000139">
    <property type="term" value="C:Golgi membrane"/>
    <property type="evidence" value="ECO:0007669"/>
    <property type="project" value="UniProtKB-SubCell"/>
</dbReference>
<dbReference type="PANTHER" id="PTHR13481:SF0">
    <property type="entry name" value="SREBP REGULATING GENE PROTEIN"/>
    <property type="match status" value="1"/>
</dbReference>
<gene>
    <name evidence="10" type="ORF">CR513_02502</name>
</gene>
<name>A0A371ICE6_MUCPR</name>
<dbReference type="OrthoDB" id="70142at2759"/>
<accession>A0A371ICE6</accession>
<keyword evidence="6" id="KW-0325">Glycoprotein</keyword>
<dbReference type="STRING" id="157652.A0A371ICE6"/>
<reference evidence="10" key="1">
    <citation type="submission" date="2018-05" db="EMBL/GenBank/DDBJ databases">
        <title>Draft genome of Mucuna pruriens seed.</title>
        <authorList>
            <person name="Nnadi N.E."/>
            <person name="Vos R."/>
            <person name="Hasami M.H."/>
            <person name="Devisetty U.K."/>
            <person name="Aguiy J.C."/>
        </authorList>
    </citation>
    <scope>NUCLEOTIDE SEQUENCE [LARGE SCALE GENOMIC DNA]</scope>
    <source>
        <strain evidence="10">JCA_2017</strain>
    </source>
</reference>
<evidence type="ECO:0000256" key="8">
    <source>
        <dbReference type="ARBA" id="ARBA00023485"/>
    </source>
</evidence>
<comment type="caution">
    <text evidence="10">The sequence shown here is derived from an EMBL/GenBank/DDBJ whole genome shotgun (WGS) entry which is preliminary data.</text>
</comment>
<dbReference type="Pfam" id="PF10218">
    <property type="entry name" value="SPRING1"/>
    <property type="match status" value="1"/>
</dbReference>
<keyword evidence="5" id="KW-0472">Membrane</keyword>
<evidence type="ECO:0000256" key="4">
    <source>
        <dbReference type="ARBA" id="ARBA00023034"/>
    </source>
</evidence>
<evidence type="ECO:0000256" key="2">
    <source>
        <dbReference type="ARBA" id="ARBA00022692"/>
    </source>
</evidence>
<feature type="signal peptide" evidence="9">
    <location>
        <begin position="1"/>
        <end position="34"/>
    </location>
</feature>
<dbReference type="Proteomes" id="UP000257109">
    <property type="component" value="Unassembled WGS sequence"/>
</dbReference>
<evidence type="ECO:0000313" key="10">
    <source>
        <dbReference type="EMBL" id="RDY12689.1"/>
    </source>
</evidence>
<dbReference type="EMBL" id="QJKJ01000425">
    <property type="protein sequence ID" value="RDY12689.1"/>
    <property type="molecule type" value="Genomic_DNA"/>
</dbReference>
<evidence type="ECO:0000256" key="9">
    <source>
        <dbReference type="SAM" id="SignalP"/>
    </source>
</evidence>
<dbReference type="PANTHER" id="PTHR13481">
    <property type="entry name" value="SREBP REGULATING GENE PROTEIN"/>
    <property type="match status" value="1"/>
</dbReference>
<keyword evidence="3" id="KW-1133">Transmembrane helix</keyword>
<evidence type="ECO:0000313" key="11">
    <source>
        <dbReference type="Proteomes" id="UP000257109"/>
    </source>
</evidence>
<protein>
    <recommendedName>
        <fullName evidence="8">SREBP regulating gene protein</fullName>
    </recommendedName>
</protein>
<proteinExistence type="inferred from homology"/>
<comment type="similarity">
    <text evidence="7">Belongs to the SPRING family.</text>
</comment>
<evidence type="ECO:0000256" key="6">
    <source>
        <dbReference type="ARBA" id="ARBA00023180"/>
    </source>
</evidence>
<evidence type="ECO:0000256" key="1">
    <source>
        <dbReference type="ARBA" id="ARBA00004194"/>
    </source>
</evidence>
<dbReference type="InterPro" id="IPR019352">
    <property type="entry name" value="SPRING1"/>
</dbReference>
<evidence type="ECO:0000256" key="3">
    <source>
        <dbReference type="ARBA" id="ARBA00022989"/>
    </source>
</evidence>
<evidence type="ECO:0000256" key="5">
    <source>
        <dbReference type="ARBA" id="ARBA00023136"/>
    </source>
</evidence>
<keyword evidence="11" id="KW-1185">Reference proteome</keyword>
<keyword evidence="4" id="KW-0333">Golgi apparatus</keyword>
<keyword evidence="2" id="KW-0812">Transmembrane</keyword>